<evidence type="ECO:0000256" key="3">
    <source>
        <dbReference type="PIRSR" id="PIRSR000390-1"/>
    </source>
</evidence>
<comment type="similarity">
    <text evidence="2 5">Belongs to the DegT/DnrJ/EryC1 family.</text>
</comment>
<dbReference type="Gene3D" id="3.40.640.10">
    <property type="entry name" value="Type I PLP-dependent aspartate aminotransferase-like (Major domain)"/>
    <property type="match status" value="1"/>
</dbReference>
<evidence type="ECO:0000256" key="1">
    <source>
        <dbReference type="ARBA" id="ARBA00022898"/>
    </source>
</evidence>
<dbReference type="NCBIfam" id="TIGR03588">
    <property type="entry name" value="PseC"/>
    <property type="match status" value="1"/>
</dbReference>
<evidence type="ECO:0000313" key="6">
    <source>
        <dbReference type="EMBL" id="MDO6579092.1"/>
    </source>
</evidence>
<dbReference type="EC" id="2.6.1.92" evidence="6"/>
<dbReference type="GO" id="GO:0000271">
    <property type="term" value="P:polysaccharide biosynthetic process"/>
    <property type="evidence" value="ECO:0007669"/>
    <property type="project" value="TreeGrafter"/>
</dbReference>
<dbReference type="Pfam" id="PF01041">
    <property type="entry name" value="DegT_DnrJ_EryC1"/>
    <property type="match status" value="1"/>
</dbReference>
<proteinExistence type="inferred from homology"/>
<dbReference type="InterPro" id="IPR015421">
    <property type="entry name" value="PyrdxlP-dep_Trfase_major"/>
</dbReference>
<dbReference type="Proteomes" id="UP001170717">
    <property type="component" value="Unassembled WGS sequence"/>
</dbReference>
<dbReference type="AlphaFoldDB" id="A0AAW7Z8Y0"/>
<accession>A0AAW7Z8Y0</accession>
<dbReference type="PANTHER" id="PTHR30244">
    <property type="entry name" value="TRANSAMINASE"/>
    <property type="match status" value="1"/>
</dbReference>
<dbReference type="GO" id="GO:0008483">
    <property type="term" value="F:transaminase activity"/>
    <property type="evidence" value="ECO:0007669"/>
    <property type="project" value="UniProtKB-KW"/>
</dbReference>
<dbReference type="InterPro" id="IPR015422">
    <property type="entry name" value="PyrdxlP-dep_Trfase_small"/>
</dbReference>
<protein>
    <submittedName>
        <fullName evidence="6">UDP-4-amino-4, 6-dideoxy-N-acetyl-beta-L-altrosamine transaminase</fullName>
        <ecNumber evidence="6">2.6.1.92</ecNumber>
    </submittedName>
</protein>
<dbReference type="Gene3D" id="3.90.1150.10">
    <property type="entry name" value="Aspartate Aminotransferase, domain 1"/>
    <property type="match status" value="1"/>
</dbReference>
<comment type="caution">
    <text evidence="6">The sequence shown here is derived from an EMBL/GenBank/DDBJ whole genome shotgun (WGS) entry which is preliminary data.</text>
</comment>
<evidence type="ECO:0000256" key="5">
    <source>
        <dbReference type="RuleBase" id="RU004508"/>
    </source>
</evidence>
<evidence type="ECO:0000256" key="4">
    <source>
        <dbReference type="PIRSR" id="PIRSR000390-2"/>
    </source>
</evidence>
<dbReference type="PANTHER" id="PTHR30244:SF34">
    <property type="entry name" value="DTDP-4-AMINO-4,6-DIDEOXYGALACTOSE TRANSAMINASE"/>
    <property type="match status" value="1"/>
</dbReference>
<dbReference type="CDD" id="cd00616">
    <property type="entry name" value="AHBA_syn"/>
    <property type="match status" value="1"/>
</dbReference>
<dbReference type="PIRSF" id="PIRSF000390">
    <property type="entry name" value="PLP_StrS"/>
    <property type="match status" value="1"/>
</dbReference>
<dbReference type="EMBL" id="JAUOQI010000015">
    <property type="protein sequence ID" value="MDO6579092.1"/>
    <property type="molecule type" value="Genomic_DNA"/>
</dbReference>
<organism evidence="6 7">
    <name type="scientific">Alteromonas stellipolaris</name>
    <dbReference type="NCBI Taxonomy" id="233316"/>
    <lineage>
        <taxon>Bacteria</taxon>
        <taxon>Pseudomonadati</taxon>
        <taxon>Pseudomonadota</taxon>
        <taxon>Gammaproteobacteria</taxon>
        <taxon>Alteromonadales</taxon>
        <taxon>Alteromonadaceae</taxon>
        <taxon>Alteromonas/Salinimonas group</taxon>
        <taxon>Alteromonas</taxon>
    </lineage>
</organism>
<feature type="modified residue" description="N6-(pyridoxal phosphate)lysine" evidence="4">
    <location>
        <position position="188"/>
    </location>
</feature>
<dbReference type="InterPro" id="IPR020026">
    <property type="entry name" value="PseC"/>
</dbReference>
<dbReference type="GO" id="GO:0030170">
    <property type="term" value="F:pyridoxal phosphate binding"/>
    <property type="evidence" value="ECO:0007669"/>
    <property type="project" value="TreeGrafter"/>
</dbReference>
<reference evidence="6" key="1">
    <citation type="submission" date="2023-07" db="EMBL/GenBank/DDBJ databases">
        <title>Genome content predicts the carbon catabolic preferences of heterotrophic bacteria.</title>
        <authorList>
            <person name="Gralka M."/>
        </authorList>
    </citation>
    <scope>NUCLEOTIDE SEQUENCE</scope>
    <source>
        <strain evidence="6">F2M12</strain>
    </source>
</reference>
<dbReference type="RefSeq" id="WP_057793318.1">
    <property type="nucleotide sequence ID" value="NZ_CAXIBE010000012.1"/>
</dbReference>
<sequence length="396" mass="44169">MIPYGRQHLDDDDIEAVVSALKSDWLTQGPMVPKFEQAMASYCNANHAVATNSATSALHLACLALNVGLGDCVWTSPNSFVASANCALYCGADVDFVDIDLTTGNMCMSALAEKLEVAERDNTLPKVLIPVHFAGQSCDMAELAKLATRYQFRIIEDASHAVGARYNDKYVGNCEFSDICIFSFHPVKIITTMEGGMALTNNEELYNQMALQRSHGVSADPALLTEPSHGPWYYQQHTLGFNYRMNDVEAALGLSQLTKLPQFIEKRNQHAKRYNQLFSEMYDLLADSQVEIAPLVVEENSDSSYHLYVVRFIGIDDAQHRHAITFLREQGIVGHVHYIPIYLQPYYQALGFEKGYCPNAEIYYKQAITLPLFPSLTPSQISFVADKVKEARLLVA</sequence>
<gene>
    <name evidence="6" type="primary">pseC</name>
    <name evidence="6" type="ORF">Q4527_16945</name>
</gene>
<dbReference type="SUPFAM" id="SSF53383">
    <property type="entry name" value="PLP-dependent transferases"/>
    <property type="match status" value="1"/>
</dbReference>
<dbReference type="InterPro" id="IPR000653">
    <property type="entry name" value="DegT/StrS_aminotransferase"/>
</dbReference>
<dbReference type="InterPro" id="IPR015424">
    <property type="entry name" value="PyrdxlP-dep_Trfase"/>
</dbReference>
<evidence type="ECO:0000256" key="2">
    <source>
        <dbReference type="ARBA" id="ARBA00037999"/>
    </source>
</evidence>
<keyword evidence="6" id="KW-0032">Aminotransferase</keyword>
<evidence type="ECO:0000313" key="7">
    <source>
        <dbReference type="Proteomes" id="UP001170717"/>
    </source>
</evidence>
<name>A0AAW7Z8Y0_9ALTE</name>
<feature type="active site" description="Proton acceptor" evidence="3">
    <location>
        <position position="188"/>
    </location>
</feature>
<keyword evidence="6" id="KW-0808">Transferase</keyword>
<keyword evidence="1 4" id="KW-0663">Pyridoxal phosphate</keyword>